<feature type="region of interest" description="Disordered" evidence="2">
    <location>
        <begin position="1"/>
        <end position="31"/>
    </location>
</feature>
<dbReference type="AlphaFoldDB" id="A5DTJ2"/>
<comment type="similarity">
    <text evidence="1">Belongs to the TMA16 family.</text>
</comment>
<gene>
    <name evidence="3" type="ORF">LELG_00678</name>
</gene>
<evidence type="ECO:0000256" key="1">
    <source>
        <dbReference type="ARBA" id="ARBA00034127"/>
    </source>
</evidence>
<name>A5DTJ2_LODEL</name>
<dbReference type="EMBL" id="CH981524">
    <property type="protein sequence ID" value="EDK42500.1"/>
    <property type="molecule type" value="Genomic_DNA"/>
</dbReference>
<dbReference type="eggNOG" id="ENOG502RY79">
    <property type="taxonomic scope" value="Eukaryota"/>
</dbReference>
<dbReference type="InterPro" id="IPR021346">
    <property type="entry name" value="Tma16"/>
</dbReference>
<sequence length="180" mass="20885">MPIAHSLSKVTKNLSKAKSAGSMHIKGRKFKQLNRATVRDKKLQQRKLDSIEKKSNELVIVSYIHTQIENETQPSYTLEEIKGFIESFIDEDREKLSEMEKEHRKGRPISTKQKILQEKIKHEEHMFETGYKVPDLSDEETVKRLRNWNGTTGATTGFKFIHVSKQMTNLPSTNVEVEMK</sequence>
<dbReference type="STRING" id="379508.A5DTJ2"/>
<dbReference type="PANTHER" id="PTHR13349:SF2">
    <property type="entry name" value="TRANSLATION MACHINERY-ASSOCIATED PROTEIN 16"/>
    <property type="match status" value="1"/>
</dbReference>
<dbReference type="FunCoup" id="A5DTJ2">
    <property type="interactions" value="335"/>
</dbReference>
<dbReference type="KEGG" id="lel:PVL30_000653"/>
<evidence type="ECO:0000313" key="4">
    <source>
        <dbReference type="Proteomes" id="UP000001996"/>
    </source>
</evidence>
<dbReference type="InterPro" id="IPR038356">
    <property type="entry name" value="Tma16_sf"/>
</dbReference>
<dbReference type="Pfam" id="PF11176">
    <property type="entry name" value="Tma16"/>
    <property type="match status" value="1"/>
</dbReference>
<dbReference type="VEuPathDB" id="FungiDB:LELG_00678"/>
<dbReference type="OrthoDB" id="270284at2759"/>
<dbReference type="OMA" id="FWMPDLS"/>
<protein>
    <recommendedName>
        <fullName evidence="5">Translation machinery-associated protein 16</fullName>
    </recommendedName>
</protein>
<dbReference type="Gene3D" id="1.20.1440.170">
    <property type="entry name" value="Translation machinery-associated protein 16-like"/>
    <property type="match status" value="1"/>
</dbReference>
<dbReference type="HOGENOM" id="CLU_106785_0_0_1"/>
<evidence type="ECO:0008006" key="5">
    <source>
        <dbReference type="Google" id="ProtNLM"/>
    </source>
</evidence>
<dbReference type="GeneID" id="5235935"/>
<dbReference type="Proteomes" id="UP000001996">
    <property type="component" value="Unassembled WGS sequence"/>
</dbReference>
<reference evidence="3 4" key="1">
    <citation type="journal article" date="2009" name="Nature">
        <title>Evolution of pathogenicity and sexual reproduction in eight Candida genomes.</title>
        <authorList>
            <person name="Butler G."/>
            <person name="Rasmussen M.D."/>
            <person name="Lin M.F."/>
            <person name="Santos M.A."/>
            <person name="Sakthikumar S."/>
            <person name="Munro C.A."/>
            <person name="Rheinbay E."/>
            <person name="Grabherr M."/>
            <person name="Forche A."/>
            <person name="Reedy J.L."/>
            <person name="Agrafioti I."/>
            <person name="Arnaud M.B."/>
            <person name="Bates S."/>
            <person name="Brown A.J."/>
            <person name="Brunke S."/>
            <person name="Costanzo M.C."/>
            <person name="Fitzpatrick D.A."/>
            <person name="de Groot P.W."/>
            <person name="Harris D."/>
            <person name="Hoyer L.L."/>
            <person name="Hube B."/>
            <person name="Klis F.M."/>
            <person name="Kodira C."/>
            <person name="Lennard N."/>
            <person name="Logue M.E."/>
            <person name="Martin R."/>
            <person name="Neiman A.M."/>
            <person name="Nikolaou E."/>
            <person name="Quail M.A."/>
            <person name="Quinn J."/>
            <person name="Santos M.C."/>
            <person name="Schmitzberger F.F."/>
            <person name="Sherlock G."/>
            <person name="Shah P."/>
            <person name="Silverstein K.A."/>
            <person name="Skrzypek M.S."/>
            <person name="Soll D."/>
            <person name="Staggs R."/>
            <person name="Stansfield I."/>
            <person name="Stumpf M.P."/>
            <person name="Sudbery P.E."/>
            <person name="Srikantha T."/>
            <person name="Zeng Q."/>
            <person name="Berman J."/>
            <person name="Berriman M."/>
            <person name="Heitman J."/>
            <person name="Gow N.A."/>
            <person name="Lorenz M.C."/>
            <person name="Birren B.W."/>
            <person name="Kellis M."/>
            <person name="Cuomo C.A."/>
        </authorList>
    </citation>
    <scope>NUCLEOTIDE SEQUENCE [LARGE SCALE GENOMIC DNA]</scope>
    <source>
        <strain evidence="4">ATCC 11503 / BCRC 21390 / CBS 2605 / JCM 1781 / NBRC 1676 / NRRL YB-4239</strain>
    </source>
</reference>
<evidence type="ECO:0000256" key="2">
    <source>
        <dbReference type="SAM" id="MobiDB-lite"/>
    </source>
</evidence>
<dbReference type="PANTHER" id="PTHR13349">
    <property type="entry name" value="TRANSLATION MACHINERY-ASSOCIATED PROTEIN 16"/>
    <property type="match status" value="1"/>
</dbReference>
<evidence type="ECO:0000313" key="3">
    <source>
        <dbReference type="EMBL" id="EDK42500.1"/>
    </source>
</evidence>
<keyword evidence="4" id="KW-1185">Reference proteome</keyword>
<organism evidence="3 4">
    <name type="scientific">Lodderomyces elongisporus (strain ATCC 11503 / CBS 2605 / JCM 1781 / NBRC 1676 / NRRL YB-4239)</name>
    <name type="common">Yeast</name>
    <name type="synonym">Saccharomyces elongisporus</name>
    <dbReference type="NCBI Taxonomy" id="379508"/>
    <lineage>
        <taxon>Eukaryota</taxon>
        <taxon>Fungi</taxon>
        <taxon>Dikarya</taxon>
        <taxon>Ascomycota</taxon>
        <taxon>Saccharomycotina</taxon>
        <taxon>Pichiomycetes</taxon>
        <taxon>Debaryomycetaceae</taxon>
        <taxon>Candida/Lodderomyces clade</taxon>
        <taxon>Lodderomyces</taxon>
    </lineage>
</organism>
<dbReference type="InParanoid" id="A5DTJ2"/>
<accession>A5DTJ2</accession>
<dbReference type="GO" id="GO:0005634">
    <property type="term" value="C:nucleus"/>
    <property type="evidence" value="ECO:0007669"/>
    <property type="project" value="TreeGrafter"/>
</dbReference>
<proteinExistence type="inferred from homology"/>